<dbReference type="AlphaFoldDB" id="A0A6G2BKJ4"/>
<dbReference type="InterPro" id="IPR000792">
    <property type="entry name" value="Tscrpt_reg_LuxR_C"/>
</dbReference>
<comment type="caution">
    <text evidence="2">The sequence shown here is derived from an EMBL/GenBank/DDBJ whole genome shotgun (WGS) entry which is preliminary data.</text>
</comment>
<dbReference type="Proteomes" id="UP000473014">
    <property type="component" value="Unassembled WGS sequence"/>
</dbReference>
<proteinExistence type="predicted"/>
<dbReference type="GO" id="GO:0006355">
    <property type="term" value="P:regulation of DNA-templated transcription"/>
    <property type="evidence" value="ECO:0007669"/>
    <property type="project" value="InterPro"/>
</dbReference>
<organism evidence="2 3">
    <name type="scientific">Streptomyces taklimakanensis</name>
    <dbReference type="NCBI Taxonomy" id="2569853"/>
    <lineage>
        <taxon>Bacteria</taxon>
        <taxon>Bacillati</taxon>
        <taxon>Actinomycetota</taxon>
        <taxon>Actinomycetes</taxon>
        <taxon>Kitasatosporales</taxon>
        <taxon>Streptomycetaceae</taxon>
        <taxon>Streptomyces</taxon>
    </lineage>
</organism>
<dbReference type="EMBL" id="WIXO01000002">
    <property type="protein sequence ID" value="MTE22583.1"/>
    <property type="molecule type" value="Genomic_DNA"/>
</dbReference>
<dbReference type="RefSeq" id="WP_162466925.1">
    <property type="nucleotide sequence ID" value="NZ_WIXO01000002.1"/>
</dbReference>
<dbReference type="GO" id="GO:0003677">
    <property type="term" value="F:DNA binding"/>
    <property type="evidence" value="ECO:0007669"/>
    <property type="project" value="InterPro"/>
</dbReference>
<evidence type="ECO:0000313" key="2">
    <source>
        <dbReference type="EMBL" id="MTE22583.1"/>
    </source>
</evidence>
<name>A0A6G2BKJ4_9ACTN</name>
<dbReference type="SUPFAM" id="SSF46894">
    <property type="entry name" value="C-terminal effector domain of the bipartite response regulators"/>
    <property type="match status" value="1"/>
</dbReference>
<keyword evidence="3" id="KW-1185">Reference proteome</keyword>
<gene>
    <name evidence="2" type="ORF">F0L17_26510</name>
</gene>
<dbReference type="Gene3D" id="1.10.10.10">
    <property type="entry name" value="Winged helix-like DNA-binding domain superfamily/Winged helix DNA-binding domain"/>
    <property type="match status" value="1"/>
</dbReference>
<feature type="domain" description="HTH luxR-type" evidence="1">
    <location>
        <begin position="194"/>
        <end position="243"/>
    </location>
</feature>
<sequence length="263" mass="28947">MCRRPGDEFEYALLQVRELIESTMVIHRDRSRREQLITAVTGGYGRILSVARELIERAEGSVDVLHSRAPSSGERLEGVGWRENGLLQCARDTVPTRLLVNPELIEKSLLRRRPDRDGSVAVRVARLPPLEVLITDDTAALVVAGPAAGRRASLIRAPEVLQVLRTLFESIWCSSVPAGERIVFGDRDRALLIRQILCALRAGVTDEVAARELTVSVRTYRRYVAEIMTLLGATSRFQAGVRAAELGLLPPTTTPGQGGDPRP</sequence>
<evidence type="ECO:0000313" key="3">
    <source>
        <dbReference type="Proteomes" id="UP000473014"/>
    </source>
</evidence>
<protein>
    <submittedName>
        <fullName evidence="2">LuxR family transcriptional regulator</fullName>
    </submittedName>
</protein>
<accession>A0A6G2BKJ4</accession>
<dbReference type="InterPro" id="IPR036388">
    <property type="entry name" value="WH-like_DNA-bd_sf"/>
</dbReference>
<reference evidence="2 3" key="1">
    <citation type="submission" date="2019-11" db="EMBL/GenBank/DDBJ databases">
        <authorList>
            <person name="Yuan L."/>
        </authorList>
    </citation>
    <scope>NUCLEOTIDE SEQUENCE [LARGE SCALE GENOMIC DNA]</scope>
    <source>
        <strain evidence="2 3">TRM43335</strain>
    </source>
</reference>
<dbReference type="InterPro" id="IPR016032">
    <property type="entry name" value="Sig_transdc_resp-reg_C-effctor"/>
</dbReference>
<dbReference type="SMART" id="SM00421">
    <property type="entry name" value="HTH_LUXR"/>
    <property type="match status" value="1"/>
</dbReference>
<evidence type="ECO:0000259" key="1">
    <source>
        <dbReference type="SMART" id="SM00421"/>
    </source>
</evidence>